<dbReference type="InterPro" id="IPR043744">
    <property type="entry name" value="DUF5689"/>
</dbReference>
<reference evidence="3" key="1">
    <citation type="submission" date="2019-08" db="EMBL/GenBank/DDBJ databases">
        <title>Comparative genome analysis confer to the adaptation heavy metal polluted environment.</title>
        <authorList>
            <person name="Li Y."/>
        </authorList>
    </citation>
    <scope>NUCLEOTIDE SEQUENCE [LARGE SCALE GENOMIC DNA]</scope>
    <source>
        <strain evidence="3">P1</strain>
    </source>
</reference>
<protein>
    <recommendedName>
        <fullName evidence="2">DUF5689 domain-containing protein</fullName>
    </recommendedName>
</protein>
<evidence type="ECO:0000259" key="2">
    <source>
        <dbReference type="Pfam" id="PF18942"/>
    </source>
</evidence>
<feature type="chain" id="PRO_5023148342" description="DUF5689 domain-containing protein" evidence="1">
    <location>
        <begin position="22"/>
        <end position="500"/>
    </location>
</feature>
<evidence type="ECO:0000256" key="1">
    <source>
        <dbReference type="SAM" id="SignalP"/>
    </source>
</evidence>
<sequence>MKKIYLLLVLATAAVSMNSCKKNNYAEGTLSPIIAVVDLRGIYKGSDVVLNSNNMGGAKEIVGVVISNTAAGNCPAGVLVVQNNRRNAIRGIALEIGNSAANYVPGDSVVVQVNGATLTKVNGSMRVKGLTEASVNKVADNKTIKVQSVPSATLLASPDVYEETLVTIAKAVTDPEPQQGETYTGDKTINDGFGKITMHTEANASFATTELPFSANFSGIPFAVTAGTDTKMQLWPRTIDDVFTLAATKPSPIVITGYLTNPSGSDADYEYIQFKATKDIDFSVTNYAVVTCNNAGTNPAPVNGWAQGLAKTYKFNLTSGTVKKGQFFYVGGNKNIWGKGSTDISSSNWINSTMYAEVPGADFGNVTTNLLANSGNVAGVAVFAGITVNASSVPLDVIMYGGSGTVYSAGPPEIGYRITNTDYYSTINPVTRTEQGFYGGGSNTSKLPLPTDGLFSQLGGVYDALTGRWTTGRTVTSVPLTLTSPITAIETATGVTTIQN</sequence>
<feature type="domain" description="DUF5689" evidence="2">
    <location>
        <begin position="34"/>
        <end position="242"/>
    </location>
</feature>
<proteinExistence type="predicted"/>
<dbReference type="KEGG" id="mrub:DEO27_015300"/>
<dbReference type="Pfam" id="PF18942">
    <property type="entry name" value="DUF5689"/>
    <property type="match status" value="1"/>
</dbReference>
<keyword evidence="4" id="KW-1185">Reference proteome</keyword>
<dbReference type="RefSeq" id="WP_112573872.1">
    <property type="nucleotide sequence ID" value="NZ_CP043450.1"/>
</dbReference>
<keyword evidence="1" id="KW-0732">Signal</keyword>
<dbReference type="EMBL" id="CP043450">
    <property type="protein sequence ID" value="QEM11332.1"/>
    <property type="molecule type" value="Genomic_DNA"/>
</dbReference>
<evidence type="ECO:0000313" key="4">
    <source>
        <dbReference type="Proteomes" id="UP000251402"/>
    </source>
</evidence>
<feature type="signal peptide" evidence="1">
    <location>
        <begin position="1"/>
        <end position="21"/>
    </location>
</feature>
<gene>
    <name evidence="3" type="ORF">DEO27_015300</name>
</gene>
<name>A0A5C1HZM6_9SPHI</name>
<dbReference type="Proteomes" id="UP000251402">
    <property type="component" value="Chromosome"/>
</dbReference>
<accession>A0A5C1HZM6</accession>
<organism evidence="3 4">
    <name type="scientific">Mucilaginibacter rubeus</name>
    <dbReference type="NCBI Taxonomy" id="2027860"/>
    <lineage>
        <taxon>Bacteria</taxon>
        <taxon>Pseudomonadati</taxon>
        <taxon>Bacteroidota</taxon>
        <taxon>Sphingobacteriia</taxon>
        <taxon>Sphingobacteriales</taxon>
        <taxon>Sphingobacteriaceae</taxon>
        <taxon>Mucilaginibacter</taxon>
    </lineage>
</organism>
<dbReference type="AlphaFoldDB" id="A0A5C1HZM6"/>
<evidence type="ECO:0000313" key="3">
    <source>
        <dbReference type="EMBL" id="QEM11332.1"/>
    </source>
</evidence>
<dbReference type="OrthoDB" id="1111074at2"/>